<evidence type="ECO:0000313" key="2">
    <source>
        <dbReference type="Proteomes" id="UP000190105"/>
    </source>
</evidence>
<name>A0A1T4XUJ9_9CLOT</name>
<evidence type="ECO:0000313" key="1">
    <source>
        <dbReference type="EMBL" id="SKA92721.1"/>
    </source>
</evidence>
<dbReference type="AlphaFoldDB" id="A0A1T4XUJ9"/>
<organism evidence="1 2">
    <name type="scientific">Caloramator quimbayensis</name>
    <dbReference type="NCBI Taxonomy" id="1147123"/>
    <lineage>
        <taxon>Bacteria</taxon>
        <taxon>Bacillati</taxon>
        <taxon>Bacillota</taxon>
        <taxon>Clostridia</taxon>
        <taxon>Eubacteriales</taxon>
        <taxon>Clostridiaceae</taxon>
        <taxon>Caloramator</taxon>
    </lineage>
</organism>
<gene>
    <name evidence="1" type="ORF">SAMN05443428_112102</name>
</gene>
<proteinExistence type="predicted"/>
<dbReference type="NCBIfam" id="NF047593">
    <property type="entry name" value="IS66_ISAeme5_TnpA"/>
    <property type="match status" value="1"/>
</dbReference>
<keyword evidence="2" id="KW-1185">Reference proteome</keyword>
<dbReference type="Proteomes" id="UP000190105">
    <property type="component" value="Unassembled WGS sequence"/>
</dbReference>
<reference evidence="2" key="1">
    <citation type="submission" date="2017-02" db="EMBL/GenBank/DDBJ databases">
        <authorList>
            <person name="Varghese N."/>
            <person name="Submissions S."/>
        </authorList>
    </citation>
    <scope>NUCLEOTIDE SEQUENCE [LARGE SCALE GENOMIC DNA]</scope>
    <source>
        <strain evidence="2">USBA 833</strain>
    </source>
</reference>
<dbReference type="RefSeq" id="WP_143287270.1">
    <property type="nucleotide sequence ID" value="NZ_FUYH01000012.1"/>
</dbReference>
<accession>A0A1T4XUJ9</accession>
<dbReference type="EMBL" id="FUYH01000012">
    <property type="protein sequence ID" value="SKA92721.1"/>
    <property type="molecule type" value="Genomic_DNA"/>
</dbReference>
<sequence length="104" mass="12172">MENTSKKAFWENIVQKYSSYEGTLNDFCTENNISKRQLYYHKNKFNNSNKPVFHAIDLKPLENTNNAEQKNNNIRIEIGKANIIIPANEAQLIKIILRELQSRC</sequence>
<evidence type="ECO:0008006" key="3">
    <source>
        <dbReference type="Google" id="ProtNLM"/>
    </source>
</evidence>
<protein>
    <recommendedName>
        <fullName evidence="3">Transposase</fullName>
    </recommendedName>
</protein>
<dbReference type="OrthoDB" id="1908483at2"/>